<keyword evidence="3 11" id="KW-0808">Transferase</keyword>
<dbReference type="GO" id="GO:0006281">
    <property type="term" value="P:DNA repair"/>
    <property type="evidence" value="ECO:0007669"/>
    <property type="project" value="UniProtKB-UniRule"/>
</dbReference>
<dbReference type="Pfam" id="PF02457">
    <property type="entry name" value="DAC"/>
    <property type="match status" value="1"/>
</dbReference>
<protein>
    <recommendedName>
        <fullName evidence="11">DNA integrity scanning protein DisA</fullName>
    </recommendedName>
    <alternativeName>
        <fullName evidence="11">Cyclic di-AMP synthase</fullName>
        <shortName evidence="11">c-di-AMP synthase</shortName>
    </alternativeName>
    <alternativeName>
        <fullName evidence="11">Diadenylate cyclase</fullName>
        <ecNumber evidence="11">2.7.7.85</ecNumber>
    </alternativeName>
</protein>
<evidence type="ECO:0000256" key="5">
    <source>
        <dbReference type="ARBA" id="ARBA00022741"/>
    </source>
</evidence>
<evidence type="ECO:0000259" key="13">
    <source>
        <dbReference type="PROSITE" id="PS51794"/>
    </source>
</evidence>
<dbReference type="GO" id="GO:0005524">
    <property type="term" value="F:ATP binding"/>
    <property type="evidence" value="ECO:0007669"/>
    <property type="project" value="UniProtKB-UniRule"/>
</dbReference>
<accession>A0AB36TIP9</accession>
<evidence type="ECO:0000256" key="7">
    <source>
        <dbReference type="ARBA" id="ARBA00022840"/>
    </source>
</evidence>
<dbReference type="SUPFAM" id="SSF143597">
    <property type="entry name" value="YojJ-like"/>
    <property type="match status" value="1"/>
</dbReference>
<dbReference type="Gene3D" id="1.10.150.20">
    <property type="entry name" value="5' to 3' exonuclease, C-terminal subdomain"/>
    <property type="match status" value="1"/>
</dbReference>
<evidence type="ECO:0000256" key="12">
    <source>
        <dbReference type="SAM" id="Coils"/>
    </source>
</evidence>
<dbReference type="InterPro" id="IPR050338">
    <property type="entry name" value="DisA"/>
</dbReference>
<evidence type="ECO:0000256" key="2">
    <source>
        <dbReference type="ARBA" id="ARBA00001946"/>
    </source>
</evidence>
<proteinExistence type="inferred from homology"/>
<feature type="binding site" evidence="11">
    <location>
        <position position="76"/>
    </location>
    <ligand>
        <name>ATP</name>
        <dbReference type="ChEBI" id="CHEBI:30616"/>
    </ligand>
</feature>
<feature type="domain" description="DAC" evidence="13">
    <location>
        <begin position="9"/>
        <end position="147"/>
    </location>
</feature>
<comment type="function">
    <text evidence="11">Has also diadenylate cyclase activity, catalyzing the condensation of 2 ATP molecules into cyclic di-AMP (c-di-AMP). c-di-AMP acts as a signaling molecule that couples DNA integrity with progression of sporulation. The rise in c-di-AMP level generated by DisA while scanning the chromosome, operates as a positive signal that advances sporulation; upon encountering a lesion, the DisA focus arrests at the damaged site and halts c-di-AMP synthesis.</text>
</comment>
<keyword evidence="7 11" id="KW-0067">ATP-binding</keyword>
<dbReference type="InterPro" id="IPR036888">
    <property type="entry name" value="DNA_integrity_DisA_N_sf"/>
</dbReference>
<feature type="binding site" evidence="11">
    <location>
        <position position="94"/>
    </location>
    <ligand>
        <name>ATP</name>
        <dbReference type="ChEBI" id="CHEBI:30616"/>
    </ligand>
</feature>
<feature type="binding site" evidence="11">
    <location>
        <begin position="107"/>
        <end position="111"/>
    </location>
    <ligand>
        <name>ATP</name>
        <dbReference type="ChEBI" id="CHEBI:30616"/>
    </ligand>
</feature>
<evidence type="ECO:0000256" key="4">
    <source>
        <dbReference type="ARBA" id="ARBA00022695"/>
    </source>
</evidence>
<keyword evidence="9 11" id="KW-0238">DNA-binding</keyword>
<evidence type="ECO:0000256" key="1">
    <source>
        <dbReference type="ARBA" id="ARBA00000877"/>
    </source>
</evidence>
<dbReference type="SUPFAM" id="SSF47781">
    <property type="entry name" value="RuvA domain 2-like"/>
    <property type="match status" value="1"/>
</dbReference>
<dbReference type="NCBIfam" id="NF010009">
    <property type="entry name" value="PRK13482.1"/>
    <property type="match status" value="1"/>
</dbReference>
<dbReference type="AlphaFoldDB" id="A0AB36TIP9"/>
<dbReference type="PROSITE" id="PS51794">
    <property type="entry name" value="DAC"/>
    <property type="match status" value="1"/>
</dbReference>
<dbReference type="EC" id="2.7.7.85" evidence="11"/>
<dbReference type="EMBL" id="PDBW01000001">
    <property type="protein sequence ID" value="PFH03749.1"/>
    <property type="molecule type" value="Genomic_DNA"/>
</dbReference>
<keyword evidence="8 11" id="KW-0460">Magnesium</keyword>
<comment type="catalytic activity">
    <reaction evidence="1 11">
        <text>2 ATP = 3',3'-c-di-AMP + 2 diphosphate</text>
        <dbReference type="Rhea" id="RHEA:35655"/>
        <dbReference type="ChEBI" id="CHEBI:30616"/>
        <dbReference type="ChEBI" id="CHEBI:33019"/>
        <dbReference type="ChEBI" id="CHEBI:71500"/>
        <dbReference type="EC" id="2.7.7.85"/>
    </reaction>
</comment>
<keyword evidence="5 11" id="KW-0547">Nucleotide-binding</keyword>
<evidence type="ECO:0000256" key="6">
    <source>
        <dbReference type="ARBA" id="ARBA00022763"/>
    </source>
</evidence>
<dbReference type="Gene3D" id="1.20.1260.110">
    <property type="entry name" value="DNA integrity scanning linker region"/>
    <property type="match status" value="1"/>
</dbReference>
<dbReference type="RefSeq" id="WP_003515873.1">
    <property type="nucleotide sequence ID" value="NZ_CP013828.1"/>
</dbReference>
<feature type="coiled-coil region" evidence="12">
    <location>
        <begin position="154"/>
        <end position="181"/>
    </location>
</feature>
<evidence type="ECO:0000256" key="10">
    <source>
        <dbReference type="ARBA" id="ARBA00023204"/>
    </source>
</evidence>
<reference evidence="14 15" key="1">
    <citation type="submission" date="2017-09" db="EMBL/GenBank/DDBJ databases">
        <title>Evaluation of Pacific Biosciences Sequencing Technology to Finishing C. thermocellum Genome Sequences.</title>
        <authorList>
            <person name="Brown S."/>
        </authorList>
    </citation>
    <scope>NUCLEOTIDE SEQUENCE [LARGE SCALE GENOMIC DNA]</scope>
    <source>
        <strain evidence="14 15">AD2</strain>
    </source>
</reference>
<dbReference type="GO" id="GO:0003677">
    <property type="term" value="F:DNA binding"/>
    <property type="evidence" value="ECO:0007669"/>
    <property type="project" value="UniProtKB-UniRule"/>
</dbReference>
<dbReference type="FunFam" id="3.40.1700.10:FF:000001">
    <property type="entry name" value="DNA integrity scanning protein DisA"/>
    <property type="match status" value="1"/>
</dbReference>
<evidence type="ECO:0000313" key="15">
    <source>
        <dbReference type="Proteomes" id="UP000223596"/>
    </source>
</evidence>
<dbReference type="PANTHER" id="PTHR34185">
    <property type="entry name" value="DIADENYLATE CYCLASE"/>
    <property type="match status" value="1"/>
</dbReference>
<evidence type="ECO:0000256" key="3">
    <source>
        <dbReference type="ARBA" id="ARBA00022679"/>
    </source>
</evidence>
<comment type="similarity">
    <text evidence="11">Belongs to the DisA family.</text>
</comment>
<dbReference type="InterPro" id="IPR003390">
    <property type="entry name" value="DNA_integrity_scan_DisA_N"/>
</dbReference>
<dbReference type="InterPro" id="IPR018906">
    <property type="entry name" value="DNA_integrity_scan_DisA_link"/>
</dbReference>
<evidence type="ECO:0000256" key="9">
    <source>
        <dbReference type="ARBA" id="ARBA00023125"/>
    </source>
</evidence>
<dbReference type="GO" id="GO:0106408">
    <property type="term" value="F:diadenylate cyclase activity"/>
    <property type="evidence" value="ECO:0007669"/>
    <property type="project" value="UniProtKB-EC"/>
</dbReference>
<dbReference type="HAMAP" id="MF_01438">
    <property type="entry name" value="DisA"/>
    <property type="match status" value="1"/>
</dbReference>
<dbReference type="Proteomes" id="UP000223596">
    <property type="component" value="Unassembled WGS sequence"/>
</dbReference>
<evidence type="ECO:0000256" key="11">
    <source>
        <dbReference type="HAMAP-Rule" id="MF_01438"/>
    </source>
</evidence>
<keyword evidence="10 11" id="KW-0234">DNA repair</keyword>
<dbReference type="GO" id="GO:0004016">
    <property type="term" value="F:adenylate cyclase activity"/>
    <property type="evidence" value="ECO:0007669"/>
    <property type="project" value="TreeGrafter"/>
</dbReference>
<sequence>MTGLDRKKDDEIIEVLRMMAPGTSLREGLDNILLARTGALIVIGDSEKVLSLVDGGFYINKDYTPAHIYELAKMDGAIILSKDLKKILYANALLVPDTSIPTAETGTRHKTADRVAKQTGEVVVSISQRRNIITIYMGSRKYILRETPVILAEANQALQTLEKYKVALVEAINNLNILEIEDIVTLDDVAFVLQRTEMLMRVAAEIERYISELGSEGRLISLQLDELLTNVDADELFIIEDYAIRTDLRSDEILEKLRQLSYDELMNLVNICSILGYSPNADAFEMVISPRGYRLLSKIPRVPVNIIRNLVEKFSNLQGILNASIEELDDVAGIGEVRARIIWDGLRRVQEQIFLDSRKL</sequence>
<evidence type="ECO:0000313" key="14">
    <source>
        <dbReference type="EMBL" id="PFH03749.1"/>
    </source>
</evidence>
<comment type="subunit">
    <text evidence="11">Homooctamer.</text>
</comment>
<evidence type="ECO:0000256" key="8">
    <source>
        <dbReference type="ARBA" id="ARBA00022842"/>
    </source>
</evidence>
<dbReference type="InterPro" id="IPR023763">
    <property type="entry name" value="DNA_integrity_scanning_protein"/>
</dbReference>
<dbReference type="Pfam" id="PF10635">
    <property type="entry name" value="DisA-linker"/>
    <property type="match status" value="1"/>
</dbReference>
<keyword evidence="6 11" id="KW-0227">DNA damage</keyword>
<dbReference type="InterPro" id="IPR038331">
    <property type="entry name" value="DisA_sf"/>
</dbReference>
<name>A0AB36TIP9_ACETH</name>
<dbReference type="InterPro" id="IPR010994">
    <property type="entry name" value="RuvA_2-like"/>
</dbReference>
<organism evidence="14 15">
    <name type="scientific">Acetivibrio thermocellus AD2</name>
    <dbReference type="NCBI Taxonomy" id="1138384"/>
    <lineage>
        <taxon>Bacteria</taxon>
        <taxon>Bacillati</taxon>
        <taxon>Bacillota</taxon>
        <taxon>Clostridia</taxon>
        <taxon>Eubacteriales</taxon>
        <taxon>Oscillospiraceae</taxon>
        <taxon>Acetivibrio</taxon>
    </lineage>
</organism>
<comment type="caution">
    <text evidence="14">The sequence shown here is derived from an EMBL/GenBank/DDBJ whole genome shotgun (WGS) entry which is preliminary data.</text>
</comment>
<keyword evidence="12" id="KW-0175">Coiled coil</keyword>
<dbReference type="PANTHER" id="PTHR34185:SF3">
    <property type="entry name" value="DNA INTEGRITY SCANNING PROTEIN DISA"/>
    <property type="match status" value="1"/>
</dbReference>
<comment type="cofactor">
    <cofactor evidence="2 11">
        <name>Mg(2+)</name>
        <dbReference type="ChEBI" id="CHEBI:18420"/>
    </cofactor>
</comment>
<keyword evidence="4 11" id="KW-0548">Nucleotidyltransferase</keyword>
<gene>
    <name evidence="11" type="primary">disA</name>
    <name evidence="14" type="ORF">M972_112563</name>
</gene>
<comment type="function">
    <text evidence="11">Participates in a DNA-damage check-point that is active prior to asymmetric division when DNA is damaged. DisA forms globular foci that rapidly scan along the chromosomes during sporulation, searching for lesions. When a lesion is present, DisA pauses at the lesion site. This triggers a cellular response that culminates in a temporary block in sporulation initiation.</text>
</comment>
<dbReference type="Gene3D" id="3.40.1700.10">
    <property type="entry name" value="DNA integrity scanning protein, DisA, N-terminal domain"/>
    <property type="match status" value="1"/>
</dbReference>